<reference evidence="1 2" key="1">
    <citation type="journal article" date="2019" name="Sci. Rep.">
        <title>Orb-weaving spider Araneus ventricosus genome elucidates the spidroin gene catalogue.</title>
        <authorList>
            <person name="Kono N."/>
            <person name="Nakamura H."/>
            <person name="Ohtoshi R."/>
            <person name="Moran D.A.P."/>
            <person name="Shinohara A."/>
            <person name="Yoshida Y."/>
            <person name="Fujiwara M."/>
            <person name="Mori M."/>
            <person name="Tomita M."/>
            <person name="Arakawa K."/>
        </authorList>
    </citation>
    <scope>NUCLEOTIDE SEQUENCE [LARGE SCALE GENOMIC DNA]</scope>
</reference>
<evidence type="ECO:0000313" key="2">
    <source>
        <dbReference type="Proteomes" id="UP000499080"/>
    </source>
</evidence>
<proteinExistence type="predicted"/>
<dbReference type="Proteomes" id="UP000499080">
    <property type="component" value="Unassembled WGS sequence"/>
</dbReference>
<organism evidence="1 2">
    <name type="scientific">Araneus ventricosus</name>
    <name type="common">Orbweaver spider</name>
    <name type="synonym">Epeira ventricosa</name>
    <dbReference type="NCBI Taxonomy" id="182803"/>
    <lineage>
        <taxon>Eukaryota</taxon>
        <taxon>Metazoa</taxon>
        <taxon>Ecdysozoa</taxon>
        <taxon>Arthropoda</taxon>
        <taxon>Chelicerata</taxon>
        <taxon>Arachnida</taxon>
        <taxon>Araneae</taxon>
        <taxon>Araneomorphae</taxon>
        <taxon>Entelegynae</taxon>
        <taxon>Araneoidea</taxon>
        <taxon>Araneidae</taxon>
        <taxon>Araneus</taxon>
    </lineage>
</organism>
<dbReference type="AlphaFoldDB" id="A0A4Y2CPG4"/>
<dbReference type="EMBL" id="BGPR01000226">
    <property type="protein sequence ID" value="GBM06300.1"/>
    <property type="molecule type" value="Genomic_DNA"/>
</dbReference>
<sequence>MCSTSRFEPDHPVLNLTIPFMSSTSCFEPDHPIHEYHIPLSSIKLRNDKTFLFRKDNNNGNTFTPAGMVSPKLSRILSQKGAVSPPPVWINKFEPTVTQNPMTIRRFFNVDYSDCKIFR</sequence>
<dbReference type="PROSITE" id="PS51257">
    <property type="entry name" value="PROKAR_LIPOPROTEIN"/>
    <property type="match status" value="1"/>
</dbReference>
<gene>
    <name evidence="1" type="ORF">AVEN_208983_1</name>
</gene>
<comment type="caution">
    <text evidence="1">The sequence shown here is derived from an EMBL/GenBank/DDBJ whole genome shotgun (WGS) entry which is preliminary data.</text>
</comment>
<protein>
    <submittedName>
        <fullName evidence="1">Uncharacterized protein</fullName>
    </submittedName>
</protein>
<keyword evidence="2" id="KW-1185">Reference proteome</keyword>
<evidence type="ECO:0000313" key="1">
    <source>
        <dbReference type="EMBL" id="GBM06300.1"/>
    </source>
</evidence>
<name>A0A4Y2CPG4_ARAVE</name>
<accession>A0A4Y2CPG4</accession>